<sequence>MTDPSAPRPTVATAVDAGPAANPPVPEDPAAQQVALVTSAAPAGTTHDEIEPYWMEARRAAEPALERIWKQLPHFPSPPLRVQRVNQLDAELLDEELVGLLLEPLKSALANIKATLPSDLEPELLLLLRLVLYKLSIWDNGATYGAMIQNLKYRNEWAHRGGLQSTSRDISLSSLQLILYPFLTILLPWVHTRAERSMISHSFSDMPANDPRRIIWAGLDRAQKLWSAAALINFAAFLGDGKYRTLVDRILGMRLIYARRAMNRNVSFEFLNRQLVWHAFTEFLLFLLPLIRPRRLLRRLSKFPTHPKFLGFLLRFLPKIVTERFLGLLPPPKGQIRPAIAPNGFIAQVSRFTSRGAQKDDETRKGKYPDLPKGCCAICWQRLEQEAGVSTTGGVVGSVGASASMTGAAAAFGALGVPSADLLDPTSRFTSGTARVGARRERPRALQGSQQAMANRALKGIKTAAKRDKVKQRKAHLAERQQRAKAKGASSETEGEHSSSESSAEEENDNDREEALMLGGVSSAGLRYADAALFVPYSAQPCGCLYCYFCLTERLLGEEAGEELEDEGGWECLRCATRVKGAARNVSTEDDDDRPPVGPDEGDDGDGGDGGDGDTDAQDGPRGGNADAGGGDEHDQSGGGPRGDDNLFDDDDDDGVLDFSTEGAGGQGQQHGGVLSDTSDDDEDDTPRTPVDEYPPMESDRSVTINPSNLPPFLRAQRPYALKNEDLALQDESALLGGRPPSRRLSMASSNPTLLSGVRGDRERLSITTTTSGPATSIARTFRTVNQGNSFSGQMGSLSLHNQPPTIPAVISTSHVVVPPLNFDVVAAGVYRSGHPNERNFDFMERLGLRSIMYLANDDYRENVAGWARETGLKIFHFPLEVNKEPFAEMDAGSVANALSAVADKRNLPMLIHCNKGKYRVGCLVGCIRRLQGWSHTSIFEEFARFAGTNKIADQEFIEVFNLSTVFIDPETKPDWLS</sequence>
<dbReference type="GO" id="GO:0061630">
    <property type="term" value="F:ubiquitin protein ligase activity"/>
    <property type="evidence" value="ECO:0007669"/>
    <property type="project" value="UniProtKB-EC"/>
</dbReference>
<proteinExistence type="inferred from homology"/>
<reference evidence="23" key="1">
    <citation type="submission" date="2016-04" db="EMBL/GenBank/DDBJ databases">
        <authorList>
            <person name="Nguyen H.D."/>
            <person name="Samba Siva P."/>
            <person name="Cullis J."/>
            <person name="Levesque C.A."/>
            <person name="Hambleton S."/>
        </authorList>
    </citation>
    <scope>NUCLEOTIDE SEQUENCE</scope>
    <source>
        <strain evidence="23">DAOMC 236416</strain>
    </source>
</reference>
<evidence type="ECO:0000313" key="24">
    <source>
        <dbReference type="Proteomes" id="UP000077521"/>
    </source>
</evidence>
<feature type="region of interest" description="Disordered" evidence="21">
    <location>
        <begin position="1"/>
        <end position="31"/>
    </location>
</feature>
<evidence type="ECO:0000256" key="14">
    <source>
        <dbReference type="ARBA" id="ARBA00022927"/>
    </source>
</evidence>
<dbReference type="EC" id="2.3.2.36" evidence="20"/>
<evidence type="ECO:0000256" key="16">
    <source>
        <dbReference type="ARBA" id="ARBA00023136"/>
    </source>
</evidence>
<dbReference type="GO" id="GO:0016567">
    <property type="term" value="P:protein ubiquitination"/>
    <property type="evidence" value="ECO:0007669"/>
    <property type="project" value="UniProtKB-ARBA"/>
</dbReference>
<dbReference type="GO" id="GO:0016791">
    <property type="term" value="F:phosphatase activity"/>
    <property type="evidence" value="ECO:0007669"/>
    <property type="project" value="InterPro"/>
</dbReference>
<evidence type="ECO:0000256" key="19">
    <source>
        <dbReference type="ARBA" id="ARBA00034438"/>
    </source>
</evidence>
<evidence type="ECO:0000256" key="18">
    <source>
        <dbReference type="ARBA" id="ARBA00032511"/>
    </source>
</evidence>
<dbReference type="InterPro" id="IPR004861">
    <property type="entry name" value="Siw14-like"/>
</dbReference>
<comment type="subcellular location">
    <subcellularLocation>
        <location evidence="1">Cytoplasm</location>
    </subcellularLocation>
    <subcellularLocation>
        <location evidence="2">Peroxisome membrane</location>
        <topology evidence="2">Multi-pass membrane protein</topology>
    </subcellularLocation>
</comment>
<dbReference type="EMBL" id="LWDF02000146">
    <property type="protein sequence ID" value="KAE8255951.1"/>
    <property type="molecule type" value="Genomic_DNA"/>
</dbReference>
<evidence type="ECO:0000256" key="10">
    <source>
        <dbReference type="ARBA" id="ARBA00022771"/>
    </source>
</evidence>
<comment type="pathway">
    <text evidence="3">Protein modification; protein ubiquitination.</text>
</comment>
<dbReference type="GO" id="GO:0016562">
    <property type="term" value="P:protein import into peroxisome matrix, receptor recycling"/>
    <property type="evidence" value="ECO:0007669"/>
    <property type="project" value="UniProtKB-ARBA"/>
</dbReference>
<feature type="domain" description="Pex N-terminal" evidence="22">
    <location>
        <begin position="94"/>
        <end position="303"/>
    </location>
</feature>
<keyword evidence="9" id="KW-0479">Metal-binding</keyword>
<organism evidence="23 24">
    <name type="scientific">Tilletia indica</name>
    <dbReference type="NCBI Taxonomy" id="43049"/>
    <lineage>
        <taxon>Eukaryota</taxon>
        <taxon>Fungi</taxon>
        <taxon>Dikarya</taxon>
        <taxon>Basidiomycota</taxon>
        <taxon>Ustilaginomycotina</taxon>
        <taxon>Exobasidiomycetes</taxon>
        <taxon>Tilletiales</taxon>
        <taxon>Tilletiaceae</taxon>
        <taxon>Tilletia</taxon>
    </lineage>
</organism>
<keyword evidence="12" id="KW-0378">Hydrolase</keyword>
<name>A0A177TDT3_9BASI</name>
<evidence type="ECO:0000256" key="2">
    <source>
        <dbReference type="ARBA" id="ARBA00004585"/>
    </source>
</evidence>
<dbReference type="Proteomes" id="UP000077521">
    <property type="component" value="Unassembled WGS sequence"/>
</dbReference>
<evidence type="ECO:0000256" key="20">
    <source>
        <dbReference type="ARBA" id="ARBA00034523"/>
    </source>
</evidence>
<dbReference type="SUPFAM" id="SSF52799">
    <property type="entry name" value="(Phosphotyrosine protein) phosphatases II"/>
    <property type="match status" value="1"/>
</dbReference>
<feature type="region of interest" description="Disordered" evidence="21">
    <location>
        <begin position="581"/>
        <end position="710"/>
    </location>
</feature>
<evidence type="ECO:0000256" key="3">
    <source>
        <dbReference type="ARBA" id="ARBA00004906"/>
    </source>
</evidence>
<comment type="similarity">
    <text evidence="4">Belongs to the pex2/pex10/pex12 family.</text>
</comment>
<evidence type="ECO:0000256" key="17">
    <source>
        <dbReference type="ARBA" id="ARBA00023140"/>
    </source>
</evidence>
<keyword evidence="8" id="KW-0812">Transmembrane</keyword>
<keyword evidence="5" id="KW-0813">Transport</keyword>
<dbReference type="GO" id="GO:0008270">
    <property type="term" value="F:zinc ion binding"/>
    <property type="evidence" value="ECO:0007669"/>
    <property type="project" value="UniProtKB-KW"/>
</dbReference>
<dbReference type="PANTHER" id="PTHR48178">
    <property type="entry name" value="PEROXISOME BIOGENESIS FACTOR 2"/>
    <property type="match status" value="1"/>
</dbReference>
<dbReference type="AlphaFoldDB" id="A0A177TDT3"/>
<reference evidence="23" key="2">
    <citation type="journal article" date="2019" name="IMA Fungus">
        <title>Genome sequencing and comparison of five Tilletia species to identify candidate genes for the detection of regulated species infecting wheat.</title>
        <authorList>
            <person name="Nguyen H.D.T."/>
            <person name="Sultana T."/>
            <person name="Kesanakurti P."/>
            <person name="Hambleton S."/>
        </authorList>
    </citation>
    <scope>NUCLEOTIDE SEQUENCE</scope>
    <source>
        <strain evidence="23">DAOMC 236416</strain>
    </source>
</reference>
<dbReference type="Pfam" id="PF03162">
    <property type="entry name" value="Y_phosphatase2"/>
    <property type="match status" value="1"/>
</dbReference>
<dbReference type="InterPro" id="IPR029021">
    <property type="entry name" value="Prot-tyrosine_phosphatase-like"/>
</dbReference>
<feature type="region of interest" description="Disordered" evidence="21">
    <location>
        <begin position="738"/>
        <end position="757"/>
    </location>
</feature>
<dbReference type="GO" id="GO:0005778">
    <property type="term" value="C:peroxisomal membrane"/>
    <property type="evidence" value="ECO:0007669"/>
    <property type="project" value="UniProtKB-SubCell"/>
</dbReference>
<dbReference type="Gene3D" id="3.90.190.10">
    <property type="entry name" value="Protein tyrosine phosphatase superfamily"/>
    <property type="match status" value="1"/>
</dbReference>
<evidence type="ECO:0000256" key="5">
    <source>
        <dbReference type="ARBA" id="ARBA00022448"/>
    </source>
</evidence>
<evidence type="ECO:0000256" key="6">
    <source>
        <dbReference type="ARBA" id="ARBA00022490"/>
    </source>
</evidence>
<feature type="compositionally biased region" description="Acidic residues" evidence="21">
    <location>
        <begin position="503"/>
        <end position="512"/>
    </location>
</feature>
<keyword evidence="14" id="KW-0653">Protein transport</keyword>
<dbReference type="InterPro" id="IPR020428">
    <property type="entry name" value="PFA-DSPs"/>
</dbReference>
<evidence type="ECO:0000256" key="11">
    <source>
        <dbReference type="ARBA" id="ARBA00022786"/>
    </source>
</evidence>
<keyword evidence="15" id="KW-1133">Transmembrane helix</keyword>
<evidence type="ECO:0000259" key="22">
    <source>
        <dbReference type="Pfam" id="PF04757"/>
    </source>
</evidence>
<dbReference type="FunFam" id="3.90.190.10:FF:000035">
    <property type="entry name" value="Tyrosine phosphatase, putative"/>
    <property type="match status" value="1"/>
</dbReference>
<evidence type="ECO:0000256" key="21">
    <source>
        <dbReference type="SAM" id="MobiDB-lite"/>
    </source>
</evidence>
<keyword evidence="7" id="KW-0808">Transferase</keyword>
<dbReference type="InterPro" id="IPR006845">
    <property type="entry name" value="Pex_N"/>
</dbReference>
<dbReference type="PANTHER" id="PTHR48178:SF1">
    <property type="entry name" value="PEROXISOME BIOGENESIS FACTOR 2"/>
    <property type="match status" value="1"/>
</dbReference>
<comment type="caution">
    <text evidence="23">The sequence shown here is derived from an EMBL/GenBank/DDBJ whole genome shotgun (WGS) entry which is preliminary data.</text>
</comment>
<evidence type="ECO:0000256" key="12">
    <source>
        <dbReference type="ARBA" id="ARBA00022801"/>
    </source>
</evidence>
<comment type="catalytic activity">
    <reaction evidence="19">
        <text>[E2 ubiquitin-conjugating enzyme]-S-ubiquitinyl-L-cysteine + [acceptor protein]-L-cysteine = [E2 ubiquitin-conjugating enzyme]-L-cysteine + [acceptor protein]-S-ubiquitinyl-L-cysteine.</text>
        <dbReference type="EC" id="2.3.2.36"/>
    </reaction>
</comment>
<keyword evidence="10" id="KW-0863">Zinc-finger</keyword>
<evidence type="ECO:0000313" key="23">
    <source>
        <dbReference type="EMBL" id="KAE8255951.1"/>
    </source>
</evidence>
<keyword evidence="11" id="KW-0833">Ubl conjugation pathway</keyword>
<evidence type="ECO:0000256" key="4">
    <source>
        <dbReference type="ARBA" id="ARBA00008704"/>
    </source>
</evidence>
<evidence type="ECO:0000256" key="8">
    <source>
        <dbReference type="ARBA" id="ARBA00022692"/>
    </source>
</evidence>
<evidence type="ECO:0000256" key="15">
    <source>
        <dbReference type="ARBA" id="ARBA00022989"/>
    </source>
</evidence>
<evidence type="ECO:0000256" key="13">
    <source>
        <dbReference type="ARBA" id="ARBA00022833"/>
    </source>
</evidence>
<dbReference type="InterPro" id="IPR025654">
    <property type="entry name" value="PEX2/10"/>
</dbReference>
<accession>A0A177TDT3</accession>
<keyword evidence="6" id="KW-0963">Cytoplasm</keyword>
<feature type="compositionally biased region" description="Acidic residues" evidence="21">
    <location>
        <begin position="600"/>
        <end position="617"/>
    </location>
</feature>
<feature type="compositionally biased region" description="Acidic residues" evidence="21">
    <location>
        <begin position="646"/>
        <end position="656"/>
    </location>
</feature>
<gene>
    <name evidence="23" type="ORF">A4X13_0g2863</name>
</gene>
<feature type="region of interest" description="Disordered" evidence="21">
    <location>
        <begin position="426"/>
        <end position="451"/>
    </location>
</feature>
<keyword evidence="24" id="KW-1185">Reference proteome</keyword>
<keyword evidence="16" id="KW-0472">Membrane</keyword>
<keyword evidence="13" id="KW-0862">Zinc</keyword>
<feature type="region of interest" description="Disordered" evidence="21">
    <location>
        <begin position="465"/>
        <end position="512"/>
    </location>
</feature>
<keyword evidence="17" id="KW-0576">Peroxisome</keyword>
<evidence type="ECO:0000256" key="1">
    <source>
        <dbReference type="ARBA" id="ARBA00004496"/>
    </source>
</evidence>
<dbReference type="Pfam" id="PF04757">
    <property type="entry name" value="Pex2_Pex12"/>
    <property type="match status" value="1"/>
</dbReference>
<protein>
    <recommendedName>
        <fullName evidence="20">RING-type E3 ubiquitin transferase (cysteine targeting)</fullName>
        <ecNumber evidence="20">2.3.2.36</ecNumber>
    </recommendedName>
    <alternativeName>
        <fullName evidence="18">Peroxin-2</fullName>
    </alternativeName>
</protein>
<evidence type="ECO:0000256" key="7">
    <source>
        <dbReference type="ARBA" id="ARBA00022679"/>
    </source>
</evidence>
<evidence type="ECO:0000256" key="9">
    <source>
        <dbReference type="ARBA" id="ARBA00022723"/>
    </source>
</evidence>
<dbReference type="PRINTS" id="PR01911">
    <property type="entry name" value="PFDSPHPHTASE"/>
</dbReference>